<keyword evidence="8" id="KW-0067">ATP-binding</keyword>
<keyword evidence="5" id="KW-0819">tRNA processing</keyword>
<dbReference type="GO" id="GO:0002949">
    <property type="term" value="P:tRNA threonylcarbamoyladenosine modification"/>
    <property type="evidence" value="ECO:0007669"/>
    <property type="project" value="InterPro"/>
</dbReference>
<dbReference type="Gene3D" id="3.40.50.300">
    <property type="entry name" value="P-loop containing nucleotide triphosphate hydrolases"/>
    <property type="match status" value="1"/>
</dbReference>
<dbReference type="GO" id="GO:0046872">
    <property type="term" value="F:metal ion binding"/>
    <property type="evidence" value="ECO:0007669"/>
    <property type="project" value="UniProtKB-KW"/>
</dbReference>
<organism evidence="11 12">
    <name type="scientific">Idiomarina seosinensis</name>
    <dbReference type="NCBI Taxonomy" id="281739"/>
    <lineage>
        <taxon>Bacteria</taxon>
        <taxon>Pseudomonadati</taxon>
        <taxon>Pseudomonadota</taxon>
        <taxon>Gammaproteobacteria</taxon>
        <taxon>Alteromonadales</taxon>
        <taxon>Idiomarinaceae</taxon>
        <taxon>Idiomarina</taxon>
    </lineage>
</organism>
<dbReference type="EMBL" id="PIQF01000002">
    <property type="protein sequence ID" value="RUO75988.1"/>
    <property type="molecule type" value="Genomic_DNA"/>
</dbReference>
<dbReference type="OrthoDB" id="9800307at2"/>
<comment type="subcellular location">
    <subcellularLocation>
        <location evidence="1">Cytoplasm</location>
    </subcellularLocation>
</comment>
<keyword evidence="4" id="KW-0963">Cytoplasm</keyword>
<gene>
    <name evidence="11" type="ORF">CWI81_07655</name>
</gene>
<dbReference type="InterPro" id="IPR003442">
    <property type="entry name" value="T6A_TsaE"/>
</dbReference>
<dbReference type="PANTHER" id="PTHR33540:SF2">
    <property type="entry name" value="TRNA THREONYLCARBAMOYLADENOSINE BIOSYNTHESIS PROTEIN TSAE"/>
    <property type="match status" value="1"/>
</dbReference>
<keyword evidence="9" id="KW-0460">Magnesium</keyword>
<keyword evidence="7" id="KW-0547">Nucleotide-binding</keyword>
<comment type="similarity">
    <text evidence="2">Belongs to the TsaE family.</text>
</comment>
<dbReference type="Proteomes" id="UP000287908">
    <property type="component" value="Unassembled WGS sequence"/>
</dbReference>
<reference evidence="11 12" key="1">
    <citation type="journal article" date="2011" name="Front. Microbiol.">
        <title>Genomic signatures of strain selection and enhancement in Bacillus atrophaeus var. globigii, a historical biowarfare simulant.</title>
        <authorList>
            <person name="Gibbons H.S."/>
            <person name="Broomall S.M."/>
            <person name="McNew L.A."/>
            <person name="Daligault H."/>
            <person name="Chapman C."/>
            <person name="Bruce D."/>
            <person name="Karavis M."/>
            <person name="Krepps M."/>
            <person name="McGregor P.A."/>
            <person name="Hong C."/>
            <person name="Park K.H."/>
            <person name="Akmal A."/>
            <person name="Feldman A."/>
            <person name="Lin J.S."/>
            <person name="Chang W.E."/>
            <person name="Higgs B.W."/>
            <person name="Demirev P."/>
            <person name="Lindquist J."/>
            <person name="Liem A."/>
            <person name="Fochler E."/>
            <person name="Read T.D."/>
            <person name="Tapia R."/>
            <person name="Johnson S."/>
            <person name="Bishop-Lilly K.A."/>
            <person name="Detter C."/>
            <person name="Han C."/>
            <person name="Sozhamannan S."/>
            <person name="Rosenzweig C.N."/>
            <person name="Skowronski E.W."/>
        </authorList>
    </citation>
    <scope>NUCLEOTIDE SEQUENCE [LARGE SCALE GENOMIC DNA]</scope>
    <source>
        <strain evidence="11 12">CL-SP19</strain>
    </source>
</reference>
<evidence type="ECO:0000256" key="10">
    <source>
        <dbReference type="ARBA" id="ARBA00032441"/>
    </source>
</evidence>
<evidence type="ECO:0000256" key="3">
    <source>
        <dbReference type="ARBA" id="ARBA00019010"/>
    </source>
</evidence>
<evidence type="ECO:0000256" key="1">
    <source>
        <dbReference type="ARBA" id="ARBA00004496"/>
    </source>
</evidence>
<dbReference type="RefSeq" id="WP_126784711.1">
    <property type="nucleotide sequence ID" value="NZ_PIQF01000002.1"/>
</dbReference>
<dbReference type="InterPro" id="IPR027417">
    <property type="entry name" value="P-loop_NTPase"/>
</dbReference>
<evidence type="ECO:0000256" key="8">
    <source>
        <dbReference type="ARBA" id="ARBA00022840"/>
    </source>
</evidence>
<dbReference type="GO" id="GO:0005737">
    <property type="term" value="C:cytoplasm"/>
    <property type="evidence" value="ECO:0007669"/>
    <property type="project" value="UniProtKB-SubCell"/>
</dbReference>
<comment type="caution">
    <text evidence="11">The sequence shown here is derived from an EMBL/GenBank/DDBJ whole genome shotgun (WGS) entry which is preliminary data.</text>
</comment>
<evidence type="ECO:0000256" key="9">
    <source>
        <dbReference type="ARBA" id="ARBA00022842"/>
    </source>
</evidence>
<dbReference type="FunFam" id="3.40.50.300:FF:000406">
    <property type="entry name" value="tRNA (N6-adenosine(37)-N6)-threonylcarbamoyltransferase complex ATPase TsaE"/>
    <property type="match status" value="1"/>
</dbReference>
<name>A0A432ZDF4_9GAMM</name>
<sequence length="154" mass="17470">MTKISETTFRLDDESATFSFAARFAELITPPFVIYLKGELGAGKTAFCRGIIQSLGHQGAVKSPTYTLVEPYELKGWRIHHFDLYRLADPEELEYMGIRDYFAEDTLNFIEWPEKGAGWLPAADLQIEIAYLDNGRDIHLHAQSSKAEELLAQL</sequence>
<evidence type="ECO:0000256" key="2">
    <source>
        <dbReference type="ARBA" id="ARBA00007599"/>
    </source>
</evidence>
<evidence type="ECO:0000256" key="5">
    <source>
        <dbReference type="ARBA" id="ARBA00022694"/>
    </source>
</evidence>
<evidence type="ECO:0000256" key="6">
    <source>
        <dbReference type="ARBA" id="ARBA00022723"/>
    </source>
</evidence>
<evidence type="ECO:0000256" key="7">
    <source>
        <dbReference type="ARBA" id="ARBA00022741"/>
    </source>
</evidence>
<dbReference type="SUPFAM" id="SSF52540">
    <property type="entry name" value="P-loop containing nucleoside triphosphate hydrolases"/>
    <property type="match status" value="1"/>
</dbReference>
<dbReference type="NCBIfam" id="TIGR00150">
    <property type="entry name" value="T6A_YjeE"/>
    <property type="match status" value="1"/>
</dbReference>
<dbReference type="PANTHER" id="PTHR33540">
    <property type="entry name" value="TRNA THREONYLCARBAMOYLADENOSINE BIOSYNTHESIS PROTEIN TSAE"/>
    <property type="match status" value="1"/>
</dbReference>
<protein>
    <recommendedName>
        <fullName evidence="3">tRNA threonylcarbamoyladenosine biosynthesis protein TsaE</fullName>
    </recommendedName>
    <alternativeName>
        <fullName evidence="10">t(6)A37 threonylcarbamoyladenosine biosynthesis protein TsaE</fullName>
    </alternativeName>
</protein>
<keyword evidence="6" id="KW-0479">Metal-binding</keyword>
<dbReference type="GO" id="GO:0016740">
    <property type="term" value="F:transferase activity"/>
    <property type="evidence" value="ECO:0007669"/>
    <property type="project" value="UniProtKB-KW"/>
</dbReference>
<keyword evidence="12" id="KW-1185">Reference proteome</keyword>
<dbReference type="GO" id="GO:0005524">
    <property type="term" value="F:ATP binding"/>
    <property type="evidence" value="ECO:0007669"/>
    <property type="project" value="UniProtKB-KW"/>
</dbReference>
<dbReference type="AlphaFoldDB" id="A0A432ZDF4"/>
<evidence type="ECO:0000313" key="11">
    <source>
        <dbReference type="EMBL" id="RUO75988.1"/>
    </source>
</evidence>
<evidence type="ECO:0000256" key="4">
    <source>
        <dbReference type="ARBA" id="ARBA00022490"/>
    </source>
</evidence>
<evidence type="ECO:0000313" key="12">
    <source>
        <dbReference type="Proteomes" id="UP000287908"/>
    </source>
</evidence>
<keyword evidence="11" id="KW-0808">Transferase</keyword>
<dbReference type="Pfam" id="PF02367">
    <property type="entry name" value="TsaE"/>
    <property type="match status" value="1"/>
</dbReference>
<proteinExistence type="inferred from homology"/>
<accession>A0A432ZDF4</accession>